<organism evidence="3 4">
    <name type="scientific">Alkalibacterium iburiense</name>
    <dbReference type="NCBI Taxonomy" id="290589"/>
    <lineage>
        <taxon>Bacteria</taxon>
        <taxon>Bacillati</taxon>
        <taxon>Bacillota</taxon>
        <taxon>Bacilli</taxon>
        <taxon>Lactobacillales</taxon>
        <taxon>Carnobacteriaceae</taxon>
        <taxon>Alkalibacterium</taxon>
    </lineage>
</organism>
<dbReference type="SUPFAM" id="SSF82549">
    <property type="entry name" value="DAK1/DegV-like"/>
    <property type="match status" value="1"/>
</dbReference>
<evidence type="ECO:0000313" key="4">
    <source>
        <dbReference type="Proteomes" id="UP001501166"/>
    </source>
</evidence>
<evidence type="ECO:0000256" key="2">
    <source>
        <dbReference type="ARBA" id="ARBA00023121"/>
    </source>
</evidence>
<dbReference type="PANTHER" id="PTHR33434:SF2">
    <property type="entry name" value="FATTY ACID-BINDING PROTEIN TM_1468"/>
    <property type="match status" value="1"/>
</dbReference>
<dbReference type="Gene3D" id="3.40.50.10170">
    <property type="match status" value="1"/>
</dbReference>
<dbReference type="InterPro" id="IPR050270">
    <property type="entry name" value="DegV_domain_contain"/>
</dbReference>
<reference evidence="4" key="1">
    <citation type="journal article" date="2019" name="Int. J. Syst. Evol. Microbiol.">
        <title>The Global Catalogue of Microorganisms (GCM) 10K type strain sequencing project: providing services to taxonomists for standard genome sequencing and annotation.</title>
        <authorList>
            <consortium name="The Broad Institute Genomics Platform"/>
            <consortium name="The Broad Institute Genome Sequencing Center for Infectious Disease"/>
            <person name="Wu L."/>
            <person name="Ma J."/>
        </authorList>
    </citation>
    <scope>NUCLEOTIDE SEQUENCE [LARGE SCALE GENOMIC DNA]</scope>
    <source>
        <strain evidence="4">JCM 12662</strain>
    </source>
</reference>
<name>A0ABP3H2M7_9LACT</name>
<comment type="function">
    <text evidence="1">May bind long-chain fatty acids, such as palmitate, and may play a role in lipid transport or fatty acid metabolism.</text>
</comment>
<protein>
    <submittedName>
        <fullName evidence="3">DegV family protein</fullName>
    </submittedName>
</protein>
<dbReference type="Pfam" id="PF02645">
    <property type="entry name" value="DegV"/>
    <property type="match status" value="1"/>
</dbReference>
<dbReference type="EMBL" id="BAAACW010000061">
    <property type="protein sequence ID" value="GAA0359394.1"/>
    <property type="molecule type" value="Genomic_DNA"/>
</dbReference>
<keyword evidence="2" id="KW-0446">Lipid-binding</keyword>
<dbReference type="InterPro" id="IPR003797">
    <property type="entry name" value="DegV"/>
</dbReference>
<dbReference type="Proteomes" id="UP001501166">
    <property type="component" value="Unassembled WGS sequence"/>
</dbReference>
<accession>A0ABP3H2M7</accession>
<comment type="caution">
    <text evidence="3">The sequence shown here is derived from an EMBL/GenBank/DDBJ whole genome shotgun (WGS) entry which is preliminary data.</text>
</comment>
<dbReference type="PANTHER" id="PTHR33434">
    <property type="entry name" value="DEGV DOMAIN-CONTAINING PROTEIN DR_1986-RELATED"/>
    <property type="match status" value="1"/>
</dbReference>
<evidence type="ECO:0000256" key="1">
    <source>
        <dbReference type="ARBA" id="ARBA00003238"/>
    </source>
</evidence>
<proteinExistence type="predicted"/>
<keyword evidence="4" id="KW-1185">Reference proteome</keyword>
<dbReference type="InterPro" id="IPR043168">
    <property type="entry name" value="DegV_C"/>
</dbReference>
<dbReference type="NCBIfam" id="TIGR00762">
    <property type="entry name" value="DegV"/>
    <property type="match status" value="1"/>
</dbReference>
<sequence>MKTVIITDTSSSISLEKAKELGIHLIPLDIIFGRTTYKDGYDLTLSEFYNKMGDSNEVVTTSQPTIGEFIKLYKKVLKEYDAILSIHPGGKLSGTVSTAQMAARQVDEKKITVFDSEMVSVLTGYQVLEAKRLINLGESIQTIIDRLEDMKDKTLAFVMLDDFSNLVRSGRISHLAEKVITFTKIKPILKLSSKGIEFKRAVRTSKRALEKMEQIAHDYIDSLNYPVRIDVAHGNIPEIAESIRKRIKEKYPDNKDNQLLRLSGVIGVHTGPSAVGITLTPDYSKE</sequence>
<dbReference type="Gene3D" id="3.30.1180.10">
    <property type="match status" value="1"/>
</dbReference>
<dbReference type="PROSITE" id="PS51482">
    <property type="entry name" value="DEGV"/>
    <property type="match status" value="1"/>
</dbReference>
<evidence type="ECO:0000313" key="3">
    <source>
        <dbReference type="EMBL" id="GAA0359394.1"/>
    </source>
</evidence>
<gene>
    <name evidence="3" type="ORF">GCM10008932_10020</name>
</gene>
<dbReference type="RefSeq" id="WP_343754518.1">
    <property type="nucleotide sequence ID" value="NZ_BAAACW010000061.1"/>
</dbReference>